<organism evidence="1 2">
    <name type="scientific">Rotaria sordida</name>
    <dbReference type="NCBI Taxonomy" id="392033"/>
    <lineage>
        <taxon>Eukaryota</taxon>
        <taxon>Metazoa</taxon>
        <taxon>Spiralia</taxon>
        <taxon>Gnathifera</taxon>
        <taxon>Rotifera</taxon>
        <taxon>Eurotatoria</taxon>
        <taxon>Bdelloidea</taxon>
        <taxon>Philodinida</taxon>
        <taxon>Philodinidae</taxon>
        <taxon>Rotaria</taxon>
    </lineage>
</organism>
<name>A0A820BN63_9BILA</name>
<gene>
    <name evidence="1" type="ORF">OTI717_LOCUS38346</name>
</gene>
<evidence type="ECO:0000313" key="2">
    <source>
        <dbReference type="Proteomes" id="UP000663823"/>
    </source>
</evidence>
<dbReference type="Proteomes" id="UP000663823">
    <property type="component" value="Unassembled WGS sequence"/>
</dbReference>
<evidence type="ECO:0000313" key="1">
    <source>
        <dbReference type="EMBL" id="CAF4195503.1"/>
    </source>
</evidence>
<feature type="non-terminal residue" evidence="1">
    <location>
        <position position="1"/>
    </location>
</feature>
<reference evidence="1" key="1">
    <citation type="submission" date="2021-02" db="EMBL/GenBank/DDBJ databases">
        <authorList>
            <person name="Nowell W R."/>
        </authorList>
    </citation>
    <scope>NUCLEOTIDE SEQUENCE</scope>
</reference>
<comment type="caution">
    <text evidence="1">The sequence shown here is derived from an EMBL/GenBank/DDBJ whole genome shotgun (WGS) entry which is preliminary data.</text>
</comment>
<protein>
    <submittedName>
        <fullName evidence="1">Uncharacterized protein</fullName>
    </submittedName>
</protein>
<dbReference type="EMBL" id="CAJOAX010020570">
    <property type="protein sequence ID" value="CAF4195503.1"/>
    <property type="molecule type" value="Genomic_DNA"/>
</dbReference>
<proteinExistence type="predicted"/>
<sequence length="27" mass="2961">VHVIPYTNSDPLNILSTSLSHKSEPVI</sequence>
<accession>A0A820BN63</accession>
<dbReference type="AlphaFoldDB" id="A0A820BN63"/>